<evidence type="ECO:0000313" key="2">
    <source>
        <dbReference type="Proteomes" id="UP001362999"/>
    </source>
</evidence>
<protein>
    <submittedName>
        <fullName evidence="1">Uncharacterized protein</fullName>
    </submittedName>
</protein>
<name>A0AAW0DFH0_9AGAR</name>
<proteinExistence type="predicted"/>
<dbReference type="Proteomes" id="UP001362999">
    <property type="component" value="Unassembled WGS sequence"/>
</dbReference>
<evidence type="ECO:0000313" key="1">
    <source>
        <dbReference type="EMBL" id="KAK7048901.1"/>
    </source>
</evidence>
<comment type="caution">
    <text evidence="1">The sequence shown here is derived from an EMBL/GenBank/DDBJ whole genome shotgun (WGS) entry which is preliminary data.</text>
</comment>
<dbReference type="EMBL" id="JAWWNJ010000009">
    <property type="protein sequence ID" value="KAK7048901.1"/>
    <property type="molecule type" value="Genomic_DNA"/>
</dbReference>
<accession>A0AAW0DFH0</accession>
<reference evidence="1 2" key="1">
    <citation type="journal article" date="2024" name="J Genomics">
        <title>Draft genome sequencing and assembly of Favolaschia claudopus CIRM-BRFM 2984 isolated from oak limbs.</title>
        <authorList>
            <person name="Navarro D."/>
            <person name="Drula E."/>
            <person name="Chaduli D."/>
            <person name="Cazenave R."/>
            <person name="Ahrendt S."/>
            <person name="Wang J."/>
            <person name="Lipzen A."/>
            <person name="Daum C."/>
            <person name="Barry K."/>
            <person name="Grigoriev I.V."/>
            <person name="Favel A."/>
            <person name="Rosso M.N."/>
            <person name="Martin F."/>
        </authorList>
    </citation>
    <scope>NUCLEOTIDE SEQUENCE [LARGE SCALE GENOMIC DNA]</scope>
    <source>
        <strain evidence="1 2">CIRM-BRFM 2984</strain>
    </source>
</reference>
<sequence length="103" mass="11687">MSGVSALMFWSDSTHLVNFGTAKLLPIYLLFRNLARYSRKSNSGAEHHVAYILSAYQTLYKMSLPDFTLNGQLRKSTSRLIADDRQLMHTVSKLLPASWAMSF</sequence>
<dbReference type="AlphaFoldDB" id="A0AAW0DFH0"/>
<keyword evidence="2" id="KW-1185">Reference proteome</keyword>
<organism evidence="1 2">
    <name type="scientific">Favolaschia claudopus</name>
    <dbReference type="NCBI Taxonomy" id="2862362"/>
    <lineage>
        <taxon>Eukaryota</taxon>
        <taxon>Fungi</taxon>
        <taxon>Dikarya</taxon>
        <taxon>Basidiomycota</taxon>
        <taxon>Agaricomycotina</taxon>
        <taxon>Agaricomycetes</taxon>
        <taxon>Agaricomycetidae</taxon>
        <taxon>Agaricales</taxon>
        <taxon>Marasmiineae</taxon>
        <taxon>Mycenaceae</taxon>
        <taxon>Favolaschia</taxon>
    </lineage>
</organism>
<gene>
    <name evidence="1" type="ORF">R3P38DRAFT_1880996</name>
</gene>